<protein>
    <recommendedName>
        <fullName evidence="4">C2 domain-containing protein</fullName>
    </recommendedName>
</protein>
<name>A0AAP0NU25_9MAGN</name>
<dbReference type="PANTHER" id="PTHR32246">
    <property type="entry name" value="INGRESSION PROTEIN FIC1"/>
    <property type="match status" value="1"/>
</dbReference>
<organism evidence="2 3">
    <name type="scientific">Stephania cephalantha</name>
    <dbReference type="NCBI Taxonomy" id="152367"/>
    <lineage>
        <taxon>Eukaryota</taxon>
        <taxon>Viridiplantae</taxon>
        <taxon>Streptophyta</taxon>
        <taxon>Embryophyta</taxon>
        <taxon>Tracheophyta</taxon>
        <taxon>Spermatophyta</taxon>
        <taxon>Magnoliopsida</taxon>
        <taxon>Ranunculales</taxon>
        <taxon>Menispermaceae</taxon>
        <taxon>Menispermoideae</taxon>
        <taxon>Cissampelideae</taxon>
        <taxon>Stephania</taxon>
    </lineage>
</organism>
<feature type="compositionally biased region" description="Basic and acidic residues" evidence="1">
    <location>
        <begin position="49"/>
        <end position="59"/>
    </location>
</feature>
<evidence type="ECO:0000256" key="1">
    <source>
        <dbReference type="SAM" id="MobiDB-lite"/>
    </source>
</evidence>
<evidence type="ECO:0000313" key="2">
    <source>
        <dbReference type="EMBL" id="KAK9119812.1"/>
    </source>
</evidence>
<evidence type="ECO:0000313" key="3">
    <source>
        <dbReference type="Proteomes" id="UP001419268"/>
    </source>
</evidence>
<proteinExistence type="predicted"/>
<dbReference type="PANTHER" id="PTHR32246:SF15">
    <property type="entry name" value="CALCIUM-DEPENDENT LIPID-BINDING (CALB DOMAIN) FAMILY PROTEIN"/>
    <property type="match status" value="1"/>
</dbReference>
<dbReference type="AlphaFoldDB" id="A0AAP0NU25"/>
<dbReference type="EMBL" id="JBBNAG010000007">
    <property type="protein sequence ID" value="KAK9119812.1"/>
    <property type="molecule type" value="Genomic_DNA"/>
</dbReference>
<reference evidence="2 3" key="1">
    <citation type="submission" date="2024-01" db="EMBL/GenBank/DDBJ databases">
        <title>Genome assemblies of Stephania.</title>
        <authorList>
            <person name="Yang L."/>
        </authorList>
    </citation>
    <scope>NUCLEOTIDE SEQUENCE [LARGE SCALE GENOMIC DNA]</scope>
    <source>
        <strain evidence="2">JXDWG</strain>
        <tissue evidence="2">Leaf</tissue>
    </source>
</reference>
<accession>A0AAP0NU25</accession>
<gene>
    <name evidence="2" type="ORF">Scep_017905</name>
</gene>
<sequence length="217" mass="24252">MYSSSRAKESLTHLTDIGVKEHGLVARHSGVRGQRWAAQNGSKRVSPVRKKEPNREGGKLKYGETEDGNMHIISSWSWAVLVTLETPVVCRGVGRSQQQVLHKDRFFGSGNPTWKTKFTVLIDDDTSSSSSSSNLMHFIFKCIARDPIFLREKLQGTTIVVLKEFLDKHTKKRSLIEEVGSFQLRKQSSGKPQGFVDVSIRIFELLDGGIATSLGTY</sequence>
<keyword evidence="3" id="KW-1185">Reference proteome</keyword>
<comment type="caution">
    <text evidence="2">The sequence shown here is derived from an EMBL/GenBank/DDBJ whole genome shotgun (WGS) entry which is preliminary data.</text>
</comment>
<feature type="region of interest" description="Disordered" evidence="1">
    <location>
        <begin position="35"/>
        <end position="59"/>
    </location>
</feature>
<dbReference type="Proteomes" id="UP001419268">
    <property type="component" value="Unassembled WGS sequence"/>
</dbReference>
<evidence type="ECO:0008006" key="4">
    <source>
        <dbReference type="Google" id="ProtNLM"/>
    </source>
</evidence>